<accession>A0A2B7IDH6</accession>
<protein>
    <submittedName>
        <fullName evidence="7">Chromosome partitioning protein ParB</fullName>
    </submittedName>
    <submittedName>
        <fullName evidence="6">ParB/RepB/Spo0J family partition protein</fullName>
    </submittedName>
</protein>
<dbReference type="Pfam" id="PF17762">
    <property type="entry name" value="HTH_ParB"/>
    <property type="match status" value="1"/>
</dbReference>
<evidence type="ECO:0000256" key="4">
    <source>
        <dbReference type="SAM" id="MobiDB-lite"/>
    </source>
</evidence>
<dbReference type="OrthoDB" id="9802051at2"/>
<dbReference type="Proteomes" id="UP000256621">
    <property type="component" value="Chromosome"/>
</dbReference>
<dbReference type="GO" id="GO:0045881">
    <property type="term" value="P:positive regulation of sporulation resulting in formation of a cellular spore"/>
    <property type="evidence" value="ECO:0007669"/>
    <property type="project" value="TreeGrafter"/>
</dbReference>
<dbReference type="RefSeq" id="WP_002518540.1">
    <property type="nucleotide sequence ID" value="NZ_AP019664.1"/>
</dbReference>
<dbReference type="AlphaFoldDB" id="A0A2B7IDH6"/>
<dbReference type="InterPro" id="IPR036086">
    <property type="entry name" value="ParB/Sulfiredoxin_sf"/>
</dbReference>
<evidence type="ECO:0000313" key="6">
    <source>
        <dbReference type="EMBL" id="AXM07096.1"/>
    </source>
</evidence>
<dbReference type="GeneID" id="92858279"/>
<evidence type="ECO:0000256" key="2">
    <source>
        <dbReference type="ARBA" id="ARBA00022829"/>
    </source>
</evidence>
<dbReference type="EMBL" id="MVCE01000002">
    <property type="protein sequence ID" value="PGF35313.1"/>
    <property type="molecule type" value="Genomic_DNA"/>
</dbReference>
<comment type="similarity">
    <text evidence="1">Belongs to the ParB family.</text>
</comment>
<dbReference type="InterPro" id="IPR004437">
    <property type="entry name" value="ParB/RepB/Spo0J"/>
</dbReference>
<dbReference type="GO" id="GO:0003677">
    <property type="term" value="F:DNA binding"/>
    <property type="evidence" value="ECO:0007669"/>
    <property type="project" value="UniProtKB-KW"/>
</dbReference>
<dbReference type="Gene3D" id="3.90.1530.30">
    <property type="match status" value="1"/>
</dbReference>
<dbReference type="FunFam" id="1.10.10.2830:FF:000001">
    <property type="entry name" value="Chromosome partitioning protein ParB"/>
    <property type="match status" value="1"/>
</dbReference>
<dbReference type="SUPFAM" id="SSF110849">
    <property type="entry name" value="ParB/Sulfiredoxin"/>
    <property type="match status" value="1"/>
</dbReference>
<feature type="domain" description="ParB-like N-terminal" evidence="5">
    <location>
        <begin position="51"/>
        <end position="140"/>
    </location>
</feature>
<sequence length="308" mass="34444">MTVAAKHSGLGRGFGELFQRTDLDDDDEERVDDASTDGDAINERVGGSRLELISVDEISPNARQPRKMFNEEELTELSESIRAVGVLQPVVVTPADNGYELVMGERRWRAARKAGLATVPAIVRTTASEDMLRDALLENLHRVQLNPLEEAAAYEQMLNDFGCTQDELSEKIQRSRSQIANTIRLLKLSADVQKRLLDGEITAGHARCLLAIDNPEVQVGTANRVVDEGLSVRATEELVRQTLDDTTEVKPHQRKKPGRDTEAVKLGEQLSQRFRTAVKVRRRNGRGTITFPFNDNEELERLIDIFSD</sequence>
<evidence type="ECO:0000256" key="3">
    <source>
        <dbReference type="ARBA" id="ARBA00023125"/>
    </source>
</evidence>
<keyword evidence="3" id="KW-0238">DNA-binding</keyword>
<dbReference type="NCBIfam" id="TIGR00180">
    <property type="entry name" value="parB_part"/>
    <property type="match status" value="1"/>
</dbReference>
<dbReference type="FunFam" id="3.90.1530.30:FF:000001">
    <property type="entry name" value="Chromosome partitioning protein ParB"/>
    <property type="match status" value="1"/>
</dbReference>
<dbReference type="GO" id="GO:0007059">
    <property type="term" value="P:chromosome segregation"/>
    <property type="evidence" value="ECO:0007669"/>
    <property type="project" value="UniProtKB-KW"/>
</dbReference>
<dbReference type="InterPro" id="IPR050336">
    <property type="entry name" value="Chromosome_partition/occlusion"/>
</dbReference>
<reference evidence="7 8" key="1">
    <citation type="submission" date="2017-02" db="EMBL/GenBank/DDBJ databases">
        <title>Prevalence of linear plasmids in Cutibacterium acnes isolates obtained from cancerous prostatic tissue.</title>
        <authorList>
            <person name="Davidsson S."/>
            <person name="Bruggemann H."/>
        </authorList>
    </citation>
    <scope>NUCLEOTIDE SEQUENCE [LARGE SCALE GENOMIC DNA]</scope>
    <source>
        <strain evidence="7 8">11-78</strain>
    </source>
</reference>
<dbReference type="InterPro" id="IPR041468">
    <property type="entry name" value="HTH_ParB/Spo0J"/>
</dbReference>
<dbReference type="GO" id="GO:0005694">
    <property type="term" value="C:chromosome"/>
    <property type="evidence" value="ECO:0007669"/>
    <property type="project" value="TreeGrafter"/>
</dbReference>
<evidence type="ECO:0000313" key="9">
    <source>
        <dbReference type="Proteomes" id="UP000256621"/>
    </source>
</evidence>
<evidence type="ECO:0000259" key="5">
    <source>
        <dbReference type="SMART" id="SM00470"/>
    </source>
</evidence>
<gene>
    <name evidence="7" type="ORF">B1B09_07005</name>
    <name evidence="6" type="ORF">DXN06_08085</name>
</gene>
<dbReference type="InterPro" id="IPR057240">
    <property type="entry name" value="ParB_dimer_C"/>
</dbReference>
<dbReference type="PANTHER" id="PTHR33375:SF1">
    <property type="entry name" value="CHROMOSOME-PARTITIONING PROTEIN PARB-RELATED"/>
    <property type="match status" value="1"/>
</dbReference>
<dbReference type="Gene3D" id="1.10.10.2830">
    <property type="match status" value="1"/>
</dbReference>
<dbReference type="PANTHER" id="PTHR33375">
    <property type="entry name" value="CHROMOSOME-PARTITIONING PROTEIN PARB-RELATED"/>
    <property type="match status" value="1"/>
</dbReference>
<dbReference type="Proteomes" id="UP000226191">
    <property type="component" value="Unassembled WGS sequence"/>
</dbReference>
<dbReference type="EMBL" id="CP031442">
    <property type="protein sequence ID" value="AXM07096.1"/>
    <property type="molecule type" value="Genomic_DNA"/>
</dbReference>
<dbReference type="InterPro" id="IPR003115">
    <property type="entry name" value="ParB_N"/>
</dbReference>
<evidence type="ECO:0000256" key="1">
    <source>
        <dbReference type="ARBA" id="ARBA00006295"/>
    </source>
</evidence>
<dbReference type="SMART" id="SM00470">
    <property type="entry name" value="ParB"/>
    <property type="match status" value="1"/>
</dbReference>
<organism evidence="7 8">
    <name type="scientific">Cutibacterium acnes</name>
    <name type="common">Propionibacterium acnes</name>
    <dbReference type="NCBI Taxonomy" id="1747"/>
    <lineage>
        <taxon>Bacteria</taxon>
        <taxon>Bacillati</taxon>
        <taxon>Actinomycetota</taxon>
        <taxon>Actinomycetes</taxon>
        <taxon>Propionibacteriales</taxon>
        <taxon>Propionibacteriaceae</taxon>
        <taxon>Cutibacterium</taxon>
    </lineage>
</organism>
<dbReference type="Pfam" id="PF02195">
    <property type="entry name" value="ParB_N"/>
    <property type="match status" value="1"/>
</dbReference>
<name>A0A2B7IDH6_CUTAC</name>
<proteinExistence type="inferred from homology"/>
<keyword evidence="2" id="KW-0159">Chromosome partition</keyword>
<dbReference type="Pfam" id="PF23552">
    <property type="entry name" value="ParB_C"/>
    <property type="match status" value="1"/>
</dbReference>
<dbReference type="SUPFAM" id="SSF109709">
    <property type="entry name" value="KorB DNA-binding domain-like"/>
    <property type="match status" value="1"/>
</dbReference>
<feature type="compositionally biased region" description="Acidic residues" evidence="4">
    <location>
        <begin position="23"/>
        <end position="36"/>
    </location>
</feature>
<evidence type="ECO:0000313" key="8">
    <source>
        <dbReference type="Proteomes" id="UP000226191"/>
    </source>
</evidence>
<evidence type="ECO:0000313" key="7">
    <source>
        <dbReference type="EMBL" id="PGF35313.1"/>
    </source>
</evidence>
<feature type="region of interest" description="Disordered" evidence="4">
    <location>
        <begin position="21"/>
        <end position="42"/>
    </location>
</feature>
<reference evidence="6 9" key="2">
    <citation type="submission" date="2018-08" db="EMBL/GenBank/DDBJ databases">
        <title>Genome sequencing of Cutibacterium acnes KCOM 1315.</title>
        <authorList>
            <person name="Kook J.-K."/>
            <person name="Park S.-N."/>
            <person name="Lim Y.K."/>
        </authorList>
    </citation>
    <scope>NUCLEOTIDE SEQUENCE [LARGE SCALE GENOMIC DNA]</scope>
    <source>
        <strain evidence="6 9">KCOM 1315</strain>
    </source>
</reference>